<dbReference type="Proteomes" id="UP001499895">
    <property type="component" value="Unassembled WGS sequence"/>
</dbReference>
<protein>
    <recommendedName>
        <fullName evidence="3">Lasso RiPP family leader peptide-containing protein</fullName>
    </recommendedName>
</protein>
<keyword evidence="2" id="KW-1185">Reference proteome</keyword>
<proteinExistence type="predicted"/>
<reference evidence="2" key="1">
    <citation type="journal article" date="2019" name="Int. J. Syst. Evol. Microbiol.">
        <title>The Global Catalogue of Microorganisms (GCM) 10K type strain sequencing project: providing services to taxonomists for standard genome sequencing and annotation.</title>
        <authorList>
            <consortium name="The Broad Institute Genomics Platform"/>
            <consortium name="The Broad Institute Genome Sequencing Center for Infectious Disease"/>
            <person name="Wu L."/>
            <person name="Ma J."/>
        </authorList>
    </citation>
    <scope>NUCLEOTIDE SEQUENCE [LARGE SCALE GENOMIC DNA]</scope>
    <source>
        <strain evidence="2">JCM 10649</strain>
    </source>
</reference>
<name>A0ABP3L0X6_9ACTN</name>
<dbReference type="RefSeq" id="WP_344096750.1">
    <property type="nucleotide sequence ID" value="NZ_BAAAHB010000118.1"/>
</dbReference>
<gene>
    <name evidence="1" type="ORF">GCM10009544_59670</name>
</gene>
<sequence>MEEPESYEPPAVEEVGEFAELTRGHRHGTLFDFPGAPFNLFDPRESG</sequence>
<accession>A0ABP3L0X6</accession>
<dbReference type="EMBL" id="BAAAHB010000118">
    <property type="protein sequence ID" value="GAA0490873.1"/>
    <property type="molecule type" value="Genomic_DNA"/>
</dbReference>
<comment type="caution">
    <text evidence="1">The sequence shown here is derived from an EMBL/GenBank/DDBJ whole genome shotgun (WGS) entry which is preliminary data.</text>
</comment>
<evidence type="ECO:0000313" key="2">
    <source>
        <dbReference type="Proteomes" id="UP001499895"/>
    </source>
</evidence>
<evidence type="ECO:0000313" key="1">
    <source>
        <dbReference type="EMBL" id="GAA0490873.1"/>
    </source>
</evidence>
<dbReference type="NCBIfam" id="NF033521">
    <property type="entry name" value="lasso_leader_L3"/>
    <property type="match status" value="1"/>
</dbReference>
<evidence type="ECO:0008006" key="3">
    <source>
        <dbReference type="Google" id="ProtNLM"/>
    </source>
</evidence>
<organism evidence="1 2">
    <name type="scientific">Streptomyces stramineus</name>
    <dbReference type="NCBI Taxonomy" id="173861"/>
    <lineage>
        <taxon>Bacteria</taxon>
        <taxon>Bacillati</taxon>
        <taxon>Actinomycetota</taxon>
        <taxon>Actinomycetes</taxon>
        <taxon>Kitasatosporales</taxon>
        <taxon>Streptomycetaceae</taxon>
        <taxon>Streptomyces</taxon>
    </lineage>
</organism>